<dbReference type="InterPro" id="IPR051532">
    <property type="entry name" value="Ester_Hydrolysis_Enzymes"/>
</dbReference>
<proteinExistence type="predicted"/>
<evidence type="ECO:0000313" key="3">
    <source>
        <dbReference type="Proteomes" id="UP001056539"/>
    </source>
</evidence>
<accession>A0AAX3BF00</accession>
<sequence length="593" mass="68568">MPFTKKILFTMVFFFILAGCFFTLEGIFRLAGIGYPTQPFQRARFVPQYYKDNPNFTKKYYPSSPLSEPSVHFHNLFPTLKSPGTLRLFVVGGSTAQGFPYYPNHSFSKIIEKALETTGLYERVEVINLGFSALSSYYVADVAPKLLRYQPDALIIYAGQNEYYGTLTSLEKPSWMQKLYLALKEWRIFQWLFSLIETRKTLPDESLMSQQFANKRIPADRSLDDKIARDFIRNLQSVVKKYRFHRIPVFVYEPVANLIDMPPFSSENESELKTLLTPYRSLFTNPTLLAEKLSKENILDMLQARFPSNAHVLYLAGLKAKSEGKPFLELLEKAKDNDTTPFRYRSPLQHALRNFIENETNKGYLAFIPLQDIIINKRGSNSFDNSIFIDHLHFNRTGQALLAQTFCESWLTFTKANSNAFRQVAEFFTLSNEREEAIFMHPLYDFEAQGRIIGLLQKPPYSLMLFPYRPSFDLTKHPFALTTPSSLLALYSQTNTDDFTKIYFSYLYTNGLTLEIASLVNTIRWLSPSHPQSYYNVAILLSSSNSFSESAAMAWLYAILFSEKTNTTILSNARGYFRLHKKEDILFKWRIKP</sequence>
<reference evidence="2" key="2">
    <citation type="submission" date="2022-06" db="EMBL/GenBank/DDBJ databases">
        <title>Thermospira aquatica gen. nov., sp. nov.</title>
        <authorList>
            <person name="Ben Ali Gam Z."/>
            <person name="Labat M."/>
        </authorList>
    </citation>
    <scope>NUCLEOTIDE SEQUENCE</scope>
    <source>
        <strain evidence="2">F1F22</strain>
    </source>
</reference>
<gene>
    <name evidence="2" type="ORF">KDW03_03085</name>
</gene>
<keyword evidence="1" id="KW-0812">Transmembrane</keyword>
<dbReference type="KEGG" id="taqu:KDW03_03085"/>
<reference evidence="2" key="1">
    <citation type="submission" date="2021-04" db="EMBL/GenBank/DDBJ databases">
        <authorList>
            <person name="Postec A."/>
        </authorList>
    </citation>
    <scope>NUCLEOTIDE SEQUENCE</scope>
    <source>
        <strain evidence="2">F1F22</strain>
    </source>
</reference>
<feature type="transmembrane region" description="Helical" evidence="1">
    <location>
        <begin position="7"/>
        <end position="28"/>
    </location>
</feature>
<keyword evidence="3" id="KW-1185">Reference proteome</keyword>
<dbReference type="Proteomes" id="UP001056539">
    <property type="component" value="Chromosome"/>
</dbReference>
<keyword evidence="2" id="KW-0378">Hydrolase</keyword>
<dbReference type="AlphaFoldDB" id="A0AAX3BF00"/>
<keyword evidence="1" id="KW-0472">Membrane</keyword>
<organism evidence="2 3">
    <name type="scientific">Thermospira aquatica</name>
    <dbReference type="NCBI Taxonomy" id="2828656"/>
    <lineage>
        <taxon>Bacteria</taxon>
        <taxon>Pseudomonadati</taxon>
        <taxon>Spirochaetota</taxon>
        <taxon>Spirochaetia</taxon>
        <taxon>Brevinematales</taxon>
        <taxon>Thermospiraceae</taxon>
        <taxon>Thermospira</taxon>
    </lineage>
</organism>
<dbReference type="RefSeq" id="WP_271435932.1">
    <property type="nucleotide sequence ID" value="NZ_CP073355.1"/>
</dbReference>
<evidence type="ECO:0000313" key="2">
    <source>
        <dbReference type="EMBL" id="URA10804.1"/>
    </source>
</evidence>
<dbReference type="Gene3D" id="3.40.50.1110">
    <property type="entry name" value="SGNH hydrolase"/>
    <property type="match status" value="1"/>
</dbReference>
<dbReference type="EMBL" id="CP073355">
    <property type="protein sequence ID" value="URA10804.1"/>
    <property type="molecule type" value="Genomic_DNA"/>
</dbReference>
<protein>
    <submittedName>
        <fullName evidence="2">SGNH/GDSL hydrolase family protein</fullName>
    </submittedName>
</protein>
<dbReference type="InterPro" id="IPR036514">
    <property type="entry name" value="SGNH_hydro_sf"/>
</dbReference>
<keyword evidence="1" id="KW-1133">Transmembrane helix</keyword>
<dbReference type="PROSITE" id="PS51257">
    <property type="entry name" value="PROKAR_LIPOPROTEIN"/>
    <property type="match status" value="1"/>
</dbReference>
<evidence type="ECO:0000256" key="1">
    <source>
        <dbReference type="SAM" id="Phobius"/>
    </source>
</evidence>
<name>A0AAX3BF00_9SPIR</name>
<dbReference type="PANTHER" id="PTHR30383:SF5">
    <property type="entry name" value="SGNH HYDROLASE-TYPE ESTERASE DOMAIN-CONTAINING PROTEIN"/>
    <property type="match status" value="1"/>
</dbReference>
<dbReference type="GO" id="GO:0004622">
    <property type="term" value="F:phosphatidylcholine lysophospholipase activity"/>
    <property type="evidence" value="ECO:0007669"/>
    <property type="project" value="TreeGrafter"/>
</dbReference>
<dbReference type="SUPFAM" id="SSF52266">
    <property type="entry name" value="SGNH hydrolase"/>
    <property type="match status" value="1"/>
</dbReference>
<dbReference type="PANTHER" id="PTHR30383">
    <property type="entry name" value="THIOESTERASE 1/PROTEASE 1/LYSOPHOSPHOLIPASE L1"/>
    <property type="match status" value="1"/>
</dbReference>